<name>A0A6L7G2P9_9RHOB</name>
<dbReference type="PROSITE" id="PS50931">
    <property type="entry name" value="HTH_LYSR"/>
    <property type="match status" value="1"/>
</dbReference>
<dbReference type="AlphaFoldDB" id="A0A6L7G2P9"/>
<dbReference type="Gene3D" id="3.40.190.290">
    <property type="match status" value="1"/>
</dbReference>
<evidence type="ECO:0000256" key="2">
    <source>
        <dbReference type="ARBA" id="ARBA00023015"/>
    </source>
</evidence>
<dbReference type="InterPro" id="IPR000847">
    <property type="entry name" value="LysR_HTH_N"/>
</dbReference>
<dbReference type="Proteomes" id="UP000477911">
    <property type="component" value="Unassembled WGS sequence"/>
</dbReference>
<keyword evidence="4" id="KW-0804">Transcription</keyword>
<keyword evidence="7" id="KW-1185">Reference proteome</keyword>
<dbReference type="InterPro" id="IPR036388">
    <property type="entry name" value="WH-like_DNA-bd_sf"/>
</dbReference>
<dbReference type="SUPFAM" id="SSF46785">
    <property type="entry name" value="Winged helix' DNA-binding domain"/>
    <property type="match status" value="1"/>
</dbReference>
<dbReference type="PANTHER" id="PTHR30427:SF1">
    <property type="entry name" value="TRANSCRIPTIONAL ACTIVATOR PROTEIN LYSR"/>
    <property type="match status" value="1"/>
</dbReference>
<dbReference type="PANTHER" id="PTHR30427">
    <property type="entry name" value="TRANSCRIPTIONAL ACTIVATOR PROTEIN LYSR"/>
    <property type="match status" value="1"/>
</dbReference>
<comment type="similarity">
    <text evidence="1">Belongs to the LysR transcriptional regulatory family.</text>
</comment>
<evidence type="ECO:0000259" key="5">
    <source>
        <dbReference type="PROSITE" id="PS50931"/>
    </source>
</evidence>
<dbReference type="EMBL" id="WUMU01000006">
    <property type="protein sequence ID" value="MXN17962.1"/>
    <property type="molecule type" value="Genomic_DNA"/>
</dbReference>
<sequence length="319" mass="34783">MQDDQNPGMAAVAEASAGFSLREFEIFRAYLEAGTASGAAGALGLSQPAISRGLTSLEGRLGYDLFERQGKRLLPRPEAMALLGELEPVFAALSRISAGRAVQPVAHSGLLQIAAPPTIAHRLMPDWLSEYARMHPDLEIRMDCLNGEGLAGAVADGQFDLAVASTDPVNSAVRTEVLHESYSVCALPRDHPLTAKKVIHVADLHDVPFITQTRRHSSRSKIDQIFEKAKVRLNIRLETATGLSALEFVRNGVGVALITLDLINATEFEGVAFRPFHPEVMSRLMVYLPRRTVPRACVRDLITLMEQRMAEVGARTRLG</sequence>
<keyword evidence="3" id="KW-0238">DNA-binding</keyword>
<dbReference type="GO" id="GO:0043565">
    <property type="term" value="F:sequence-specific DNA binding"/>
    <property type="evidence" value="ECO:0007669"/>
    <property type="project" value="TreeGrafter"/>
</dbReference>
<organism evidence="6 7">
    <name type="scientific">Pseudooceanicola albus</name>
    <dbReference type="NCBI Taxonomy" id="2692189"/>
    <lineage>
        <taxon>Bacteria</taxon>
        <taxon>Pseudomonadati</taxon>
        <taxon>Pseudomonadota</taxon>
        <taxon>Alphaproteobacteria</taxon>
        <taxon>Rhodobacterales</taxon>
        <taxon>Paracoccaceae</taxon>
        <taxon>Pseudooceanicola</taxon>
    </lineage>
</organism>
<comment type="caution">
    <text evidence="6">The sequence shown here is derived from an EMBL/GenBank/DDBJ whole genome shotgun (WGS) entry which is preliminary data.</text>
</comment>
<dbReference type="GO" id="GO:0003700">
    <property type="term" value="F:DNA-binding transcription factor activity"/>
    <property type="evidence" value="ECO:0007669"/>
    <property type="project" value="InterPro"/>
</dbReference>
<dbReference type="PRINTS" id="PR00039">
    <property type="entry name" value="HTHLYSR"/>
</dbReference>
<evidence type="ECO:0000313" key="6">
    <source>
        <dbReference type="EMBL" id="MXN17962.1"/>
    </source>
</evidence>
<reference evidence="6 7" key="1">
    <citation type="submission" date="2019-12" db="EMBL/GenBank/DDBJ databases">
        <authorList>
            <person name="Li M."/>
        </authorList>
    </citation>
    <scope>NUCLEOTIDE SEQUENCE [LARGE SCALE GENOMIC DNA]</scope>
    <source>
        <strain evidence="6 7">GBMRC 2024</strain>
    </source>
</reference>
<dbReference type="RefSeq" id="WP_160893815.1">
    <property type="nucleotide sequence ID" value="NZ_WUMU01000006.1"/>
</dbReference>
<protein>
    <submittedName>
        <fullName evidence="6">LysR family transcriptional regulator</fullName>
    </submittedName>
</protein>
<feature type="domain" description="HTH lysR-type" evidence="5">
    <location>
        <begin position="19"/>
        <end position="76"/>
    </location>
</feature>
<gene>
    <name evidence="6" type="ORF">GR170_08950</name>
</gene>
<dbReference type="Pfam" id="PF00126">
    <property type="entry name" value="HTH_1"/>
    <property type="match status" value="1"/>
</dbReference>
<dbReference type="SUPFAM" id="SSF53850">
    <property type="entry name" value="Periplasmic binding protein-like II"/>
    <property type="match status" value="1"/>
</dbReference>
<dbReference type="InterPro" id="IPR036390">
    <property type="entry name" value="WH_DNA-bd_sf"/>
</dbReference>
<dbReference type="GO" id="GO:0010628">
    <property type="term" value="P:positive regulation of gene expression"/>
    <property type="evidence" value="ECO:0007669"/>
    <property type="project" value="TreeGrafter"/>
</dbReference>
<evidence type="ECO:0000256" key="4">
    <source>
        <dbReference type="ARBA" id="ARBA00023163"/>
    </source>
</evidence>
<dbReference type="Pfam" id="PF03466">
    <property type="entry name" value="LysR_substrate"/>
    <property type="match status" value="1"/>
</dbReference>
<evidence type="ECO:0000256" key="1">
    <source>
        <dbReference type="ARBA" id="ARBA00009437"/>
    </source>
</evidence>
<evidence type="ECO:0000313" key="7">
    <source>
        <dbReference type="Proteomes" id="UP000477911"/>
    </source>
</evidence>
<proteinExistence type="inferred from homology"/>
<keyword evidence="2" id="KW-0805">Transcription regulation</keyword>
<dbReference type="Gene3D" id="1.10.10.10">
    <property type="entry name" value="Winged helix-like DNA-binding domain superfamily/Winged helix DNA-binding domain"/>
    <property type="match status" value="1"/>
</dbReference>
<evidence type="ECO:0000256" key="3">
    <source>
        <dbReference type="ARBA" id="ARBA00023125"/>
    </source>
</evidence>
<accession>A0A6L7G2P9</accession>
<dbReference type="InterPro" id="IPR005119">
    <property type="entry name" value="LysR_subst-bd"/>
</dbReference>